<gene>
    <name evidence="2" type="ORF">CHH67_19710</name>
</gene>
<dbReference type="RefSeq" id="WP_095267070.1">
    <property type="nucleotide sequence ID" value="NZ_NPBY01000063.1"/>
</dbReference>
<feature type="domain" description="Phage protein Gp138 N-terminal" evidence="1">
    <location>
        <begin position="29"/>
        <end position="122"/>
    </location>
</feature>
<sequence>MSKVDAAGTLSRLIEGFVNRAMSGVHVAIPCRVVSFDESTCRADVQPLVRTGDDAPAVIQNVPALGRKRRIGPEIEIEKPFYEKGDVVYVVCADREIKNTLGGQVAAPDSARMHDINDAVIVGVFV</sequence>
<organism evidence="2 3">
    <name type="scientific">Paenibacillus campinasensis</name>
    <dbReference type="NCBI Taxonomy" id="66347"/>
    <lineage>
        <taxon>Bacteria</taxon>
        <taxon>Bacillati</taxon>
        <taxon>Bacillota</taxon>
        <taxon>Bacilli</taxon>
        <taxon>Bacillales</taxon>
        <taxon>Paenibacillaceae</taxon>
        <taxon>Paenibacillus</taxon>
    </lineage>
</organism>
<evidence type="ECO:0000313" key="3">
    <source>
        <dbReference type="Proteomes" id="UP000215596"/>
    </source>
</evidence>
<reference evidence="2 3" key="1">
    <citation type="submission" date="2017-07" db="EMBL/GenBank/DDBJ databases">
        <title>Isolation and whole genome analysis of endospore-forming bacteria from heroin.</title>
        <authorList>
            <person name="Kalinowski J."/>
            <person name="Ahrens B."/>
            <person name="Al-Dilaimi A."/>
            <person name="Winkler A."/>
            <person name="Wibberg D."/>
            <person name="Schleenbecker U."/>
            <person name="Ruckert C."/>
            <person name="Wolfel R."/>
            <person name="Grass G."/>
        </authorList>
    </citation>
    <scope>NUCLEOTIDE SEQUENCE [LARGE SCALE GENOMIC DNA]</scope>
    <source>
        <strain evidence="2 3">7537-G1</strain>
    </source>
</reference>
<comment type="caution">
    <text evidence="2">The sequence shown here is derived from an EMBL/GenBank/DDBJ whole genome shotgun (WGS) entry which is preliminary data.</text>
</comment>
<protein>
    <recommendedName>
        <fullName evidence="1">Phage protein Gp138 N-terminal domain-containing protein</fullName>
    </recommendedName>
</protein>
<evidence type="ECO:0000259" key="1">
    <source>
        <dbReference type="Pfam" id="PF18352"/>
    </source>
</evidence>
<dbReference type="Pfam" id="PF18352">
    <property type="entry name" value="Gp138_N"/>
    <property type="match status" value="1"/>
</dbReference>
<dbReference type="OrthoDB" id="2621843at2"/>
<dbReference type="AlphaFoldDB" id="A0A268EKM3"/>
<dbReference type="EMBL" id="NPBY01000063">
    <property type="protein sequence ID" value="PAD73665.1"/>
    <property type="molecule type" value="Genomic_DNA"/>
</dbReference>
<accession>A0A268EKM3</accession>
<proteinExistence type="predicted"/>
<evidence type="ECO:0000313" key="2">
    <source>
        <dbReference type="EMBL" id="PAD73665.1"/>
    </source>
</evidence>
<name>A0A268EKM3_9BACL</name>
<dbReference type="Gene3D" id="2.40.50.230">
    <property type="entry name" value="Gp5 N-terminal domain"/>
    <property type="match status" value="1"/>
</dbReference>
<dbReference type="InterPro" id="IPR041599">
    <property type="entry name" value="Gp138_N"/>
</dbReference>
<dbReference type="Proteomes" id="UP000215596">
    <property type="component" value="Unassembled WGS sequence"/>
</dbReference>
<dbReference type="InterPro" id="IPR037026">
    <property type="entry name" value="Vgr_OB-fold_dom_sf"/>
</dbReference>